<protein>
    <submittedName>
        <fullName evidence="2">Uncharacterized protein</fullName>
    </submittedName>
</protein>
<evidence type="ECO:0000313" key="3">
    <source>
        <dbReference type="Proteomes" id="UP001497480"/>
    </source>
</evidence>
<dbReference type="AlphaFoldDB" id="A0AAV1WAZ9"/>
<feature type="compositionally biased region" description="Pro residues" evidence="1">
    <location>
        <begin position="1"/>
        <end position="11"/>
    </location>
</feature>
<keyword evidence="3" id="KW-1185">Reference proteome</keyword>
<accession>A0AAV1WAZ9</accession>
<name>A0AAV1WAZ9_LUPLU</name>
<reference evidence="2 3" key="1">
    <citation type="submission" date="2024-03" db="EMBL/GenBank/DDBJ databases">
        <authorList>
            <person name="Martinez-Hernandez J."/>
        </authorList>
    </citation>
    <scope>NUCLEOTIDE SEQUENCE [LARGE SCALE GENOMIC DNA]</scope>
</reference>
<evidence type="ECO:0000313" key="2">
    <source>
        <dbReference type="EMBL" id="CAL0306352.1"/>
    </source>
</evidence>
<evidence type="ECO:0000256" key="1">
    <source>
        <dbReference type="SAM" id="MobiDB-lite"/>
    </source>
</evidence>
<dbReference type="EMBL" id="CAXHTB010000005">
    <property type="protein sequence ID" value="CAL0306352.1"/>
    <property type="molecule type" value="Genomic_DNA"/>
</dbReference>
<proteinExistence type="predicted"/>
<dbReference type="Proteomes" id="UP001497480">
    <property type="component" value="Unassembled WGS sequence"/>
</dbReference>
<sequence>MGRPVPVPPQLLQPMRPEPAQVLQPISPSDQREQKHVTRPVPLHVGQRGKGPAMGFRSMSDFTRTAPARTLRPVASWVITIGPICLKIQREKERRFRFLGCEGYYIVVYDILIVFKRKEKYDKGGCGIVHVMVLCFGG</sequence>
<gene>
    <name evidence="2" type="ORF">LLUT_LOCUS7412</name>
</gene>
<comment type="caution">
    <text evidence="2">The sequence shown here is derived from an EMBL/GenBank/DDBJ whole genome shotgun (WGS) entry which is preliminary data.</text>
</comment>
<organism evidence="2 3">
    <name type="scientific">Lupinus luteus</name>
    <name type="common">European yellow lupine</name>
    <dbReference type="NCBI Taxonomy" id="3873"/>
    <lineage>
        <taxon>Eukaryota</taxon>
        <taxon>Viridiplantae</taxon>
        <taxon>Streptophyta</taxon>
        <taxon>Embryophyta</taxon>
        <taxon>Tracheophyta</taxon>
        <taxon>Spermatophyta</taxon>
        <taxon>Magnoliopsida</taxon>
        <taxon>eudicotyledons</taxon>
        <taxon>Gunneridae</taxon>
        <taxon>Pentapetalae</taxon>
        <taxon>rosids</taxon>
        <taxon>fabids</taxon>
        <taxon>Fabales</taxon>
        <taxon>Fabaceae</taxon>
        <taxon>Papilionoideae</taxon>
        <taxon>50 kb inversion clade</taxon>
        <taxon>genistoids sensu lato</taxon>
        <taxon>core genistoids</taxon>
        <taxon>Genisteae</taxon>
        <taxon>Lupinus</taxon>
    </lineage>
</organism>
<feature type="region of interest" description="Disordered" evidence="1">
    <location>
        <begin position="1"/>
        <end position="58"/>
    </location>
</feature>